<feature type="transmembrane region" description="Helical" evidence="1">
    <location>
        <begin position="26"/>
        <end position="44"/>
    </location>
</feature>
<keyword evidence="1" id="KW-0812">Transmembrane</keyword>
<evidence type="ECO:0000313" key="2">
    <source>
        <dbReference type="EMBL" id="RQW62619.1"/>
    </source>
</evidence>
<name>A0A3N9TES4_9VIBR</name>
<dbReference type="Proteomes" id="UP000281112">
    <property type="component" value="Unassembled WGS sequence"/>
</dbReference>
<comment type="caution">
    <text evidence="2">The sequence shown here is derived from an EMBL/GenBank/DDBJ whole genome shotgun (WGS) entry which is preliminary data.</text>
</comment>
<keyword evidence="1" id="KW-0472">Membrane</keyword>
<gene>
    <name evidence="2" type="ORF">EES38_12905</name>
</gene>
<dbReference type="EMBL" id="RJVQ01000005">
    <property type="protein sequence ID" value="RQW62619.1"/>
    <property type="molecule type" value="Genomic_DNA"/>
</dbReference>
<dbReference type="OrthoDB" id="5824169at2"/>
<keyword evidence="1" id="KW-1133">Transmembrane helix</keyword>
<evidence type="ECO:0000256" key="1">
    <source>
        <dbReference type="SAM" id="Phobius"/>
    </source>
</evidence>
<protein>
    <submittedName>
        <fullName evidence="2">Uncharacterized protein</fullName>
    </submittedName>
</protein>
<organism evidence="2 3">
    <name type="scientific">Vibrio viridaestus</name>
    <dbReference type="NCBI Taxonomy" id="2487322"/>
    <lineage>
        <taxon>Bacteria</taxon>
        <taxon>Pseudomonadati</taxon>
        <taxon>Pseudomonadota</taxon>
        <taxon>Gammaproteobacteria</taxon>
        <taxon>Vibrionales</taxon>
        <taxon>Vibrionaceae</taxon>
        <taxon>Vibrio</taxon>
    </lineage>
</organism>
<sequence length="162" mass="17510">MSDVSTNVNNTQSVIQTVLETLNSGWGYSIGGIILVVAAGYWGYKKINKPKFVIAQIRRRNMKEMKKMGAESNDAMVDLDRLLDSVEAYATKQGMTGSAMTKLLAPLQQNGGAKTAGTFYHSMIHIAKNIGDNNLANTLLKKSKQVKSSSALMAGLLKRAGV</sequence>
<accession>A0A3N9TES4</accession>
<keyword evidence="3" id="KW-1185">Reference proteome</keyword>
<evidence type="ECO:0000313" key="3">
    <source>
        <dbReference type="Proteomes" id="UP000281112"/>
    </source>
</evidence>
<reference evidence="2 3" key="1">
    <citation type="submission" date="2018-11" db="EMBL/GenBank/DDBJ databases">
        <title>Vibrio LJC006 sp. nov., isolated from seawater during the bloom of the enteromorpha.</title>
        <authorList>
            <person name="Liang J."/>
        </authorList>
    </citation>
    <scope>NUCLEOTIDE SEQUENCE [LARGE SCALE GENOMIC DNA]</scope>
    <source>
        <strain evidence="2 3">LJC006</strain>
    </source>
</reference>
<dbReference type="RefSeq" id="WP_124937613.1">
    <property type="nucleotide sequence ID" value="NZ_RJVQ01000005.1"/>
</dbReference>
<dbReference type="AlphaFoldDB" id="A0A3N9TES4"/>
<proteinExistence type="predicted"/>